<sequence length="147" mass="16561">MRSWLNRVMKKACGASAPRFGMSHESEGGNGRVRLIGGIPQLPKREESAKKELCREIAKAKSTAWRELIFTIDADPWGLPCKVVLNRLERQSPTLTETLDEKIVDRLLSSLFPPGGAQDLAPLTEWQKLRCEEGQLVQLGETLRYMK</sequence>
<gene>
    <name evidence="1" type="ORF">RF55_11765</name>
</gene>
<comment type="caution">
    <text evidence="1">The sequence shown here is derived from an EMBL/GenBank/DDBJ whole genome shotgun (WGS) entry which is preliminary data.</text>
</comment>
<proteinExistence type="predicted"/>
<keyword evidence="1" id="KW-0808">Transferase</keyword>
<protein>
    <submittedName>
        <fullName evidence="1">Reverse transcriptase</fullName>
    </submittedName>
</protein>
<keyword evidence="1" id="KW-0548">Nucleotidyltransferase</keyword>
<reference evidence="1 2" key="1">
    <citation type="submission" date="2015-04" db="EMBL/GenBank/DDBJ databases">
        <title>Lasius niger genome sequencing.</title>
        <authorList>
            <person name="Konorov E.A."/>
            <person name="Nikitin M.A."/>
            <person name="Kirill M.V."/>
            <person name="Chang P."/>
        </authorList>
    </citation>
    <scope>NUCLEOTIDE SEQUENCE [LARGE SCALE GENOMIC DNA]</scope>
    <source>
        <tissue evidence="1">Whole</tissue>
    </source>
</reference>
<keyword evidence="1" id="KW-0695">RNA-directed DNA polymerase</keyword>
<dbReference type="OrthoDB" id="7700944at2759"/>
<accession>A0A0J7KEN2</accession>
<evidence type="ECO:0000313" key="1">
    <source>
        <dbReference type="EMBL" id="KMQ88704.1"/>
    </source>
</evidence>
<dbReference type="PaxDb" id="67767-A0A0J7KEN2"/>
<dbReference type="EMBL" id="LBMM01008682">
    <property type="protein sequence ID" value="KMQ88704.1"/>
    <property type="molecule type" value="Genomic_DNA"/>
</dbReference>
<dbReference type="GO" id="GO:0003964">
    <property type="term" value="F:RNA-directed DNA polymerase activity"/>
    <property type="evidence" value="ECO:0007669"/>
    <property type="project" value="UniProtKB-KW"/>
</dbReference>
<dbReference type="AlphaFoldDB" id="A0A0J7KEN2"/>
<evidence type="ECO:0000313" key="2">
    <source>
        <dbReference type="Proteomes" id="UP000036403"/>
    </source>
</evidence>
<name>A0A0J7KEN2_LASNI</name>
<organism evidence="1 2">
    <name type="scientific">Lasius niger</name>
    <name type="common">Black garden ant</name>
    <dbReference type="NCBI Taxonomy" id="67767"/>
    <lineage>
        <taxon>Eukaryota</taxon>
        <taxon>Metazoa</taxon>
        <taxon>Ecdysozoa</taxon>
        <taxon>Arthropoda</taxon>
        <taxon>Hexapoda</taxon>
        <taxon>Insecta</taxon>
        <taxon>Pterygota</taxon>
        <taxon>Neoptera</taxon>
        <taxon>Endopterygota</taxon>
        <taxon>Hymenoptera</taxon>
        <taxon>Apocrita</taxon>
        <taxon>Aculeata</taxon>
        <taxon>Formicoidea</taxon>
        <taxon>Formicidae</taxon>
        <taxon>Formicinae</taxon>
        <taxon>Lasius</taxon>
        <taxon>Lasius</taxon>
    </lineage>
</organism>
<keyword evidence="2" id="KW-1185">Reference proteome</keyword>
<dbReference type="Proteomes" id="UP000036403">
    <property type="component" value="Unassembled WGS sequence"/>
</dbReference>